<dbReference type="RefSeq" id="WP_212938724.1">
    <property type="nucleotide sequence ID" value="NZ_BORR01000003.1"/>
</dbReference>
<feature type="transmembrane region" description="Helical" evidence="1">
    <location>
        <begin position="20"/>
        <end position="44"/>
    </location>
</feature>
<dbReference type="InterPro" id="IPR011047">
    <property type="entry name" value="Quinoprotein_ADH-like_sf"/>
</dbReference>
<proteinExistence type="predicted"/>
<keyword evidence="1" id="KW-0472">Membrane</keyword>
<keyword evidence="3" id="KW-1185">Reference proteome</keyword>
<evidence type="ECO:0000256" key="1">
    <source>
        <dbReference type="SAM" id="Phobius"/>
    </source>
</evidence>
<reference evidence="2 3" key="1">
    <citation type="submission" date="2021-03" db="EMBL/GenBank/DDBJ databases">
        <title>Antimicrobial resistance genes in bacteria isolated from Japanese honey, and their potential for conferring macrolide and lincosamide resistance in the American foulbrood pathogen Paenibacillus larvae.</title>
        <authorList>
            <person name="Okamoto M."/>
            <person name="Kumagai M."/>
            <person name="Kanamori H."/>
            <person name="Takamatsu D."/>
        </authorList>
    </citation>
    <scope>NUCLEOTIDE SEQUENCE [LARGE SCALE GENOMIC DNA]</scope>
    <source>
        <strain evidence="2 3">J41TS12</strain>
    </source>
</reference>
<evidence type="ECO:0000313" key="3">
    <source>
        <dbReference type="Proteomes" id="UP000681162"/>
    </source>
</evidence>
<organism evidence="2 3">
    <name type="scientific">Paenibacillus antibioticophila</name>
    <dbReference type="NCBI Taxonomy" id="1274374"/>
    <lineage>
        <taxon>Bacteria</taxon>
        <taxon>Bacillati</taxon>
        <taxon>Bacillota</taxon>
        <taxon>Bacilli</taxon>
        <taxon>Bacillales</taxon>
        <taxon>Paenibacillaceae</taxon>
        <taxon>Paenibacillus</taxon>
    </lineage>
</organism>
<dbReference type="AlphaFoldDB" id="A0A919XR24"/>
<evidence type="ECO:0000313" key="2">
    <source>
        <dbReference type="EMBL" id="GIO36389.1"/>
    </source>
</evidence>
<dbReference type="NCBIfam" id="NF041516">
    <property type="entry name" value="PA2928_fam"/>
    <property type="match status" value="1"/>
</dbReference>
<keyword evidence="1" id="KW-0812">Transmembrane</keyword>
<dbReference type="SUPFAM" id="SSF50998">
    <property type="entry name" value="Quinoprotein alcohol dehydrogenase-like"/>
    <property type="match status" value="1"/>
</dbReference>
<name>A0A919XR24_9BACL</name>
<gene>
    <name evidence="2" type="ORF">J41TS12_12500</name>
</gene>
<sequence length="521" mass="58588">MQLSFWEKMIDAFRYNDALWHNIFLTIIYALFAFAACFAVGNFIRSAKRSKNRDVTERRNSPRPWKTLYFTFGGAFGLLIIPLLVFIILSIVLGDASSARANNQIIVYEQDNQQVAVTVVKKFTATSQEYGITSGTTHSYLQAVDMKRGQTRWKIKLPDGSETKTILGETEANIIVFNGKGISIVDKSRGDVIADQKTFIKNSPALDGQFAPNQDWYIWDDHGQLLRFKGADGQLYELDLTEFTGKAVQSVEANNYLDQHAGHSLFDPGNNGLVLLAKSGREDERYITFLGQEEVQALSSQELESSSFSSERRQLYIGSLHQMGKLTTEDLKPVIDQFFIHGGFLADLESDASNPYAFTSPPEFKSLVKEPAAPDPDQYRDRDAFYKDRDKYDKAREAYRDQEQKYNDLFNKLKNRGGYVTELAPLSTGQEGTFVVAHQDSTLPDAHLLLSAVDTVNGKLLWTIDTNMQSLGTHKVLNGSLVIMGMSSSMEITDILKISLSDGHLIGFNLKYERSYERSPS</sequence>
<dbReference type="Proteomes" id="UP000681162">
    <property type="component" value="Unassembled WGS sequence"/>
</dbReference>
<accession>A0A919XR24</accession>
<feature type="transmembrane region" description="Helical" evidence="1">
    <location>
        <begin position="68"/>
        <end position="93"/>
    </location>
</feature>
<comment type="caution">
    <text evidence="2">The sequence shown here is derived from an EMBL/GenBank/DDBJ whole genome shotgun (WGS) entry which is preliminary data.</text>
</comment>
<dbReference type="InterPro" id="IPR048161">
    <property type="entry name" value="PA2928-like"/>
</dbReference>
<dbReference type="EMBL" id="BORR01000003">
    <property type="protein sequence ID" value="GIO36389.1"/>
    <property type="molecule type" value="Genomic_DNA"/>
</dbReference>
<keyword evidence="1" id="KW-1133">Transmembrane helix</keyword>
<protein>
    <submittedName>
        <fullName evidence="2">Uncharacterized protein</fullName>
    </submittedName>
</protein>